<evidence type="ECO:0000313" key="3">
    <source>
        <dbReference type="Proteomes" id="UP000199063"/>
    </source>
</evidence>
<evidence type="ECO:0000256" key="1">
    <source>
        <dbReference type="SAM" id="MobiDB-lite"/>
    </source>
</evidence>
<feature type="compositionally biased region" description="Basic and acidic residues" evidence="1">
    <location>
        <begin position="43"/>
        <end position="56"/>
    </location>
</feature>
<accession>A0A1H0B716</accession>
<feature type="region of interest" description="Disordered" evidence="1">
    <location>
        <begin position="1"/>
        <end position="84"/>
    </location>
</feature>
<keyword evidence="3" id="KW-1185">Reference proteome</keyword>
<dbReference type="Proteomes" id="UP000199063">
    <property type="component" value="Unassembled WGS sequence"/>
</dbReference>
<dbReference type="AlphaFoldDB" id="A0A1H0B716"/>
<evidence type="ECO:0000313" key="2">
    <source>
        <dbReference type="EMBL" id="SDN41342.1"/>
    </source>
</evidence>
<dbReference type="EMBL" id="FNHI01000026">
    <property type="protein sequence ID" value="SDN41342.1"/>
    <property type="molecule type" value="Genomic_DNA"/>
</dbReference>
<sequence>MGQDQGRLERTDAAESAGPGNWRRRCPDLASTPAQKKAAANAIEKHLEPDTKKAGDTAEESTGAAVREFSGKDGHGWDTSPALKRAHEAWEKQVKALMGRLGSEKSALRNTSVLLRGTDVGIAVQTRQSSSLDKL</sequence>
<proteinExistence type="predicted"/>
<dbReference type="GeneID" id="40833381"/>
<reference evidence="3" key="1">
    <citation type="submission" date="2016-10" db="EMBL/GenBank/DDBJ databases">
        <authorList>
            <person name="Varghese N."/>
            <person name="Submissions S."/>
        </authorList>
    </citation>
    <scope>NUCLEOTIDE SEQUENCE [LARGE SCALE GENOMIC DNA]</scope>
    <source>
        <strain evidence="3">CGMCC 4.7042</strain>
    </source>
</reference>
<organism evidence="2 3">
    <name type="scientific">Streptomyces wuyuanensis</name>
    <dbReference type="NCBI Taxonomy" id="1196353"/>
    <lineage>
        <taxon>Bacteria</taxon>
        <taxon>Bacillati</taxon>
        <taxon>Actinomycetota</taxon>
        <taxon>Actinomycetes</taxon>
        <taxon>Kitasatosporales</taxon>
        <taxon>Streptomycetaceae</taxon>
        <taxon>Streptomyces</taxon>
    </lineage>
</organism>
<dbReference type="STRING" id="1196353.SAMN05444921_12686"/>
<protein>
    <submittedName>
        <fullName evidence="2">Uncharacterized protein</fullName>
    </submittedName>
</protein>
<name>A0A1H0B716_9ACTN</name>
<dbReference type="RefSeq" id="WP_342029430.1">
    <property type="nucleotide sequence ID" value="NZ_FNHI01000026.1"/>
</dbReference>
<feature type="compositionally biased region" description="Basic and acidic residues" evidence="1">
    <location>
        <begin position="1"/>
        <end position="13"/>
    </location>
</feature>
<gene>
    <name evidence="2" type="ORF">SAMN05444921_12686</name>
</gene>